<evidence type="ECO:0000256" key="1">
    <source>
        <dbReference type="ARBA" id="ARBA00022729"/>
    </source>
</evidence>
<evidence type="ECO:0000259" key="4">
    <source>
        <dbReference type="Pfam" id="PF03330"/>
    </source>
</evidence>
<dbReference type="PANTHER" id="PTHR31836:SF24">
    <property type="entry name" value="RLPA-LIKE PROTEIN DOUBLE-PSI BETA-BARREL DOMAIN-CONTAINING PROTEIN"/>
    <property type="match status" value="1"/>
</dbReference>
<feature type="compositionally biased region" description="Acidic residues" evidence="2">
    <location>
        <begin position="114"/>
        <end position="173"/>
    </location>
</feature>
<feature type="compositionally biased region" description="Low complexity" evidence="2">
    <location>
        <begin position="218"/>
        <end position="249"/>
    </location>
</feature>
<evidence type="ECO:0000313" key="5">
    <source>
        <dbReference type="EMBL" id="TFL07479.1"/>
    </source>
</evidence>
<feature type="signal peptide" evidence="3">
    <location>
        <begin position="1"/>
        <end position="18"/>
    </location>
</feature>
<dbReference type="EMBL" id="ML178814">
    <property type="protein sequence ID" value="TFL07479.1"/>
    <property type="molecule type" value="Genomic_DNA"/>
</dbReference>
<feature type="chain" id="PRO_5022923489" description="RlpA-like protein double-psi beta-barrel domain-containing protein" evidence="3">
    <location>
        <begin position="19"/>
        <end position="359"/>
    </location>
</feature>
<evidence type="ECO:0000313" key="6">
    <source>
        <dbReference type="Proteomes" id="UP000305067"/>
    </source>
</evidence>
<dbReference type="STRING" id="1884261.A0A5C3R3X9"/>
<feature type="region of interest" description="Disordered" evidence="2">
    <location>
        <begin position="90"/>
        <end position="264"/>
    </location>
</feature>
<keyword evidence="1 3" id="KW-0732">Signal</keyword>
<dbReference type="PANTHER" id="PTHR31836">
    <property type="match status" value="1"/>
</dbReference>
<accession>A0A5C3R3X9</accession>
<proteinExistence type="predicted"/>
<name>A0A5C3R3X9_9AGAR</name>
<evidence type="ECO:0000256" key="2">
    <source>
        <dbReference type="SAM" id="MobiDB-lite"/>
    </source>
</evidence>
<organism evidence="5 6">
    <name type="scientific">Pterulicium gracile</name>
    <dbReference type="NCBI Taxonomy" id="1884261"/>
    <lineage>
        <taxon>Eukaryota</taxon>
        <taxon>Fungi</taxon>
        <taxon>Dikarya</taxon>
        <taxon>Basidiomycota</taxon>
        <taxon>Agaricomycotina</taxon>
        <taxon>Agaricomycetes</taxon>
        <taxon>Agaricomycetidae</taxon>
        <taxon>Agaricales</taxon>
        <taxon>Pleurotineae</taxon>
        <taxon>Pterulaceae</taxon>
        <taxon>Pterulicium</taxon>
    </lineage>
</organism>
<dbReference type="OrthoDB" id="623670at2759"/>
<feature type="domain" description="RlpA-like protein double-psi beta-barrel" evidence="4">
    <location>
        <begin position="295"/>
        <end position="355"/>
    </location>
</feature>
<dbReference type="CDD" id="cd22191">
    <property type="entry name" value="DPBB_RlpA_EXP_N-like"/>
    <property type="match status" value="1"/>
</dbReference>
<gene>
    <name evidence="5" type="ORF">BDV98DRAFT_587968</name>
</gene>
<feature type="compositionally biased region" description="Low complexity" evidence="2">
    <location>
        <begin position="181"/>
        <end position="211"/>
    </location>
</feature>
<protein>
    <recommendedName>
        <fullName evidence="4">RlpA-like protein double-psi beta-barrel domain-containing protein</fullName>
    </recommendedName>
</protein>
<sequence length="359" mass="38106">MRATLFLVALSSSLAVSAAPLAARATPPKGWIQSILEPYTEYNARYMRVGCHKQHHTQFFKDCCSPMKTGETLEKNRKPECVVTYVAPASSAPAPAQAKPTTAPVVDAATGTDAEIDDGEDYSAEEDDEEDLEECDDEEDVVEEDDDEECPADTGDDEEADDEEDCEEEEEAEPTALPTQPASTPKPSSAPEPSASAPKPSSTAPARTSSAAPPPAPTSAEEPTTSSKPPATTTPESSSTPKPTEAPSSGDDGEENFSGGQATFYDQNGNAGACGNFRKDSDLIVAMDYRFYGALNKKSEFCGRKVVITNTDNGKTVTATVEDACPTCKNKTSLDLSRAAFNAIGAEEKGVLPIKWHFA</sequence>
<dbReference type="InterPro" id="IPR051477">
    <property type="entry name" value="Expansin_CellWall"/>
</dbReference>
<reference evidence="5 6" key="1">
    <citation type="journal article" date="2019" name="Nat. Ecol. Evol.">
        <title>Megaphylogeny resolves global patterns of mushroom evolution.</title>
        <authorList>
            <person name="Varga T."/>
            <person name="Krizsan K."/>
            <person name="Foldi C."/>
            <person name="Dima B."/>
            <person name="Sanchez-Garcia M."/>
            <person name="Sanchez-Ramirez S."/>
            <person name="Szollosi G.J."/>
            <person name="Szarkandi J.G."/>
            <person name="Papp V."/>
            <person name="Albert L."/>
            <person name="Andreopoulos W."/>
            <person name="Angelini C."/>
            <person name="Antonin V."/>
            <person name="Barry K.W."/>
            <person name="Bougher N.L."/>
            <person name="Buchanan P."/>
            <person name="Buyck B."/>
            <person name="Bense V."/>
            <person name="Catcheside P."/>
            <person name="Chovatia M."/>
            <person name="Cooper J."/>
            <person name="Damon W."/>
            <person name="Desjardin D."/>
            <person name="Finy P."/>
            <person name="Geml J."/>
            <person name="Haridas S."/>
            <person name="Hughes K."/>
            <person name="Justo A."/>
            <person name="Karasinski D."/>
            <person name="Kautmanova I."/>
            <person name="Kiss B."/>
            <person name="Kocsube S."/>
            <person name="Kotiranta H."/>
            <person name="LaButti K.M."/>
            <person name="Lechner B.E."/>
            <person name="Liimatainen K."/>
            <person name="Lipzen A."/>
            <person name="Lukacs Z."/>
            <person name="Mihaltcheva S."/>
            <person name="Morgado L.N."/>
            <person name="Niskanen T."/>
            <person name="Noordeloos M.E."/>
            <person name="Ohm R.A."/>
            <person name="Ortiz-Santana B."/>
            <person name="Ovrebo C."/>
            <person name="Racz N."/>
            <person name="Riley R."/>
            <person name="Savchenko A."/>
            <person name="Shiryaev A."/>
            <person name="Soop K."/>
            <person name="Spirin V."/>
            <person name="Szebenyi C."/>
            <person name="Tomsovsky M."/>
            <person name="Tulloss R.E."/>
            <person name="Uehling J."/>
            <person name="Grigoriev I.V."/>
            <person name="Vagvolgyi C."/>
            <person name="Papp T."/>
            <person name="Martin F.M."/>
            <person name="Miettinen O."/>
            <person name="Hibbett D.S."/>
            <person name="Nagy L.G."/>
        </authorList>
    </citation>
    <scope>NUCLEOTIDE SEQUENCE [LARGE SCALE GENOMIC DNA]</scope>
    <source>
        <strain evidence="5 6">CBS 309.79</strain>
    </source>
</reference>
<dbReference type="InterPro" id="IPR036908">
    <property type="entry name" value="RlpA-like_sf"/>
</dbReference>
<dbReference type="InterPro" id="IPR009009">
    <property type="entry name" value="RlpA-like_DPBB"/>
</dbReference>
<feature type="compositionally biased region" description="Low complexity" evidence="2">
    <location>
        <begin position="90"/>
        <end position="106"/>
    </location>
</feature>
<dbReference type="Pfam" id="PF03330">
    <property type="entry name" value="DPBB_1"/>
    <property type="match status" value="1"/>
</dbReference>
<evidence type="ECO:0000256" key="3">
    <source>
        <dbReference type="SAM" id="SignalP"/>
    </source>
</evidence>
<keyword evidence="6" id="KW-1185">Reference proteome</keyword>
<dbReference type="Gene3D" id="2.40.40.10">
    <property type="entry name" value="RlpA-like domain"/>
    <property type="match status" value="1"/>
</dbReference>
<dbReference type="Proteomes" id="UP000305067">
    <property type="component" value="Unassembled WGS sequence"/>
</dbReference>
<dbReference type="SUPFAM" id="SSF50685">
    <property type="entry name" value="Barwin-like endoglucanases"/>
    <property type="match status" value="1"/>
</dbReference>
<dbReference type="AlphaFoldDB" id="A0A5C3R3X9"/>